<evidence type="ECO:0000313" key="1">
    <source>
        <dbReference type="EMBL" id="KAF5208469.1"/>
    </source>
</evidence>
<protein>
    <submittedName>
        <fullName evidence="1">Uncharacterized protein</fullName>
    </submittedName>
</protein>
<dbReference type="EMBL" id="JABWDY010000015">
    <property type="protein sequence ID" value="KAF5208469.1"/>
    <property type="molecule type" value="Genomic_DNA"/>
</dbReference>
<dbReference type="Proteomes" id="UP000554482">
    <property type="component" value="Unassembled WGS sequence"/>
</dbReference>
<sequence length="138" mass="15637">MMSPVIVVSTTTWILLLMAFSSLRVRTTISLHQREYHRNSSHLSIGWLRRNQGLVAHWGITNVLGATQTSELFREDIHTSAREIGVSIHPALRGLERWVGSLQIPAMGPQNGRWMGELMAAVEDIHWRLDEGQSALMR</sequence>
<accession>A0A7J6XFY4</accession>
<proteinExistence type="predicted"/>
<comment type="caution">
    <text evidence="1">The sequence shown here is derived from an EMBL/GenBank/DDBJ whole genome shotgun (WGS) entry which is preliminary data.</text>
</comment>
<organism evidence="1 2">
    <name type="scientific">Thalictrum thalictroides</name>
    <name type="common">Rue-anemone</name>
    <name type="synonym">Anemone thalictroides</name>
    <dbReference type="NCBI Taxonomy" id="46969"/>
    <lineage>
        <taxon>Eukaryota</taxon>
        <taxon>Viridiplantae</taxon>
        <taxon>Streptophyta</taxon>
        <taxon>Embryophyta</taxon>
        <taxon>Tracheophyta</taxon>
        <taxon>Spermatophyta</taxon>
        <taxon>Magnoliopsida</taxon>
        <taxon>Ranunculales</taxon>
        <taxon>Ranunculaceae</taxon>
        <taxon>Thalictroideae</taxon>
        <taxon>Thalictrum</taxon>
    </lineage>
</organism>
<reference evidence="1 2" key="1">
    <citation type="submission" date="2020-06" db="EMBL/GenBank/DDBJ databases">
        <title>Transcriptomic and genomic resources for Thalictrum thalictroides and T. hernandezii: Facilitating candidate gene discovery in an emerging model plant lineage.</title>
        <authorList>
            <person name="Arias T."/>
            <person name="Riano-Pachon D.M."/>
            <person name="Di Stilio V.S."/>
        </authorList>
    </citation>
    <scope>NUCLEOTIDE SEQUENCE [LARGE SCALE GENOMIC DNA]</scope>
    <source>
        <strain evidence="2">cv. WT478/WT964</strain>
        <tissue evidence="1">Leaves</tissue>
    </source>
</reference>
<gene>
    <name evidence="1" type="ORF">FRX31_001943</name>
</gene>
<evidence type="ECO:0000313" key="2">
    <source>
        <dbReference type="Proteomes" id="UP000554482"/>
    </source>
</evidence>
<name>A0A7J6XFY4_THATH</name>
<dbReference type="AlphaFoldDB" id="A0A7J6XFY4"/>
<keyword evidence="2" id="KW-1185">Reference proteome</keyword>